<accession>A0ABR4PFA4</accession>
<evidence type="ECO:0000256" key="2">
    <source>
        <dbReference type="ARBA" id="ARBA00023043"/>
    </source>
</evidence>
<evidence type="ECO:0000256" key="1">
    <source>
        <dbReference type="ARBA" id="ARBA00022737"/>
    </source>
</evidence>
<dbReference type="SMART" id="SM00248">
    <property type="entry name" value="ANK"/>
    <property type="match status" value="3"/>
</dbReference>
<protein>
    <recommendedName>
        <fullName evidence="7">BZIP domain-containing protein</fullName>
    </recommendedName>
</protein>
<keyword evidence="1" id="KW-0677">Repeat</keyword>
<proteinExistence type="predicted"/>
<dbReference type="PROSITE" id="PS50088">
    <property type="entry name" value="ANK_REPEAT"/>
    <property type="match status" value="3"/>
</dbReference>
<feature type="repeat" description="ANK" evidence="3">
    <location>
        <begin position="196"/>
        <end position="228"/>
    </location>
</feature>
<dbReference type="Pfam" id="PF12796">
    <property type="entry name" value="Ank_2"/>
    <property type="match status" value="1"/>
</dbReference>
<dbReference type="SUPFAM" id="SSF48403">
    <property type="entry name" value="Ankyrin repeat"/>
    <property type="match status" value="1"/>
</dbReference>
<dbReference type="PANTHER" id="PTHR24173:SF74">
    <property type="entry name" value="ANKYRIN REPEAT DOMAIN-CONTAINING PROTEIN 16"/>
    <property type="match status" value="1"/>
</dbReference>
<dbReference type="Proteomes" id="UP001629113">
    <property type="component" value="Unassembled WGS sequence"/>
</dbReference>
<keyword evidence="6" id="KW-1185">Reference proteome</keyword>
<reference evidence="5 6" key="1">
    <citation type="submission" date="2024-06" db="EMBL/GenBank/DDBJ databases">
        <title>Complete genome of Phlyctema vagabunda strain 19-DSS-EL-015.</title>
        <authorList>
            <person name="Fiorenzani C."/>
        </authorList>
    </citation>
    <scope>NUCLEOTIDE SEQUENCE [LARGE SCALE GENOMIC DNA]</scope>
    <source>
        <strain evidence="5 6">19-DSS-EL-015</strain>
    </source>
</reference>
<dbReference type="PANTHER" id="PTHR24173">
    <property type="entry name" value="ANKYRIN REPEAT CONTAINING"/>
    <property type="match status" value="1"/>
</dbReference>
<dbReference type="PROSITE" id="PS50297">
    <property type="entry name" value="ANK_REP_REGION"/>
    <property type="match status" value="3"/>
</dbReference>
<dbReference type="InterPro" id="IPR002110">
    <property type="entry name" value="Ankyrin_rpt"/>
</dbReference>
<evidence type="ECO:0000256" key="4">
    <source>
        <dbReference type="SAM" id="MobiDB-lite"/>
    </source>
</evidence>
<feature type="repeat" description="ANK" evidence="3">
    <location>
        <begin position="163"/>
        <end position="195"/>
    </location>
</feature>
<evidence type="ECO:0000313" key="5">
    <source>
        <dbReference type="EMBL" id="KAL3422010.1"/>
    </source>
</evidence>
<keyword evidence="2 3" id="KW-0040">ANK repeat</keyword>
<organism evidence="5 6">
    <name type="scientific">Phlyctema vagabunda</name>
    <dbReference type="NCBI Taxonomy" id="108571"/>
    <lineage>
        <taxon>Eukaryota</taxon>
        <taxon>Fungi</taxon>
        <taxon>Dikarya</taxon>
        <taxon>Ascomycota</taxon>
        <taxon>Pezizomycotina</taxon>
        <taxon>Leotiomycetes</taxon>
        <taxon>Helotiales</taxon>
        <taxon>Dermateaceae</taxon>
        <taxon>Phlyctema</taxon>
    </lineage>
</organism>
<sequence length="324" mass="35600">MVLQGPGSRKLNATPPHQIQDFSDMHSDAVQRRKIQNRDAQRRYRENIKRRLEESELRKQKDGSDDFLLRSPSAPRTGSSSSMESEEDQLNYFSSRINPHEESSDLSAGFLSISQVSSFDVDTTGVTPGSGSTMLHLAAQQGFHTIIEILLQNGISITTKDDRGQTCLHTAAMYGHADACLALLNGGIDVDSRNDEGQTALFVAVKHGQDAAVKVLLDNGADVHAKIMVSGSSLGTLTSIHQVYSGEDTMMLADELDFSGHLLDAHQHFDELIATKDRVGSREEMIEFVTGDKQIPDVSKVDAKRQARTITECAKDSVKILFEL</sequence>
<feature type="repeat" description="ANK" evidence="3">
    <location>
        <begin position="130"/>
        <end position="162"/>
    </location>
</feature>
<gene>
    <name evidence="5" type="ORF">PVAG01_06166</name>
</gene>
<comment type="caution">
    <text evidence="5">The sequence shown here is derived from an EMBL/GenBank/DDBJ whole genome shotgun (WGS) entry which is preliminary data.</text>
</comment>
<evidence type="ECO:0000256" key="3">
    <source>
        <dbReference type="PROSITE-ProRule" id="PRU00023"/>
    </source>
</evidence>
<feature type="compositionally biased region" description="Basic and acidic residues" evidence="4">
    <location>
        <begin position="23"/>
        <end position="68"/>
    </location>
</feature>
<evidence type="ECO:0008006" key="7">
    <source>
        <dbReference type="Google" id="ProtNLM"/>
    </source>
</evidence>
<dbReference type="EMBL" id="JBFCZG010000005">
    <property type="protein sequence ID" value="KAL3422010.1"/>
    <property type="molecule type" value="Genomic_DNA"/>
</dbReference>
<dbReference type="InterPro" id="IPR036770">
    <property type="entry name" value="Ankyrin_rpt-contain_sf"/>
</dbReference>
<evidence type="ECO:0000313" key="6">
    <source>
        <dbReference type="Proteomes" id="UP001629113"/>
    </source>
</evidence>
<dbReference type="PRINTS" id="PR01415">
    <property type="entry name" value="ANKYRIN"/>
</dbReference>
<feature type="compositionally biased region" description="Low complexity" evidence="4">
    <location>
        <begin position="70"/>
        <end position="82"/>
    </location>
</feature>
<dbReference type="Gene3D" id="1.25.40.20">
    <property type="entry name" value="Ankyrin repeat-containing domain"/>
    <property type="match status" value="2"/>
</dbReference>
<dbReference type="CDD" id="cd14688">
    <property type="entry name" value="bZIP_YAP"/>
    <property type="match status" value="1"/>
</dbReference>
<name>A0ABR4PFA4_9HELO</name>
<feature type="region of interest" description="Disordered" evidence="4">
    <location>
        <begin position="1"/>
        <end position="89"/>
    </location>
</feature>